<evidence type="ECO:0000256" key="1">
    <source>
        <dbReference type="SAM" id="MobiDB-lite"/>
    </source>
</evidence>
<dbReference type="Proteomes" id="UP001375240">
    <property type="component" value="Unassembled WGS sequence"/>
</dbReference>
<evidence type="ECO:0000313" key="2">
    <source>
        <dbReference type="EMBL" id="KAK6340744.1"/>
    </source>
</evidence>
<name>A0AAV9UHM8_9PEZI</name>
<sequence length="271" mass="30633">MSTFAVQWQRGFQSASLTLCSSAAAELRYTYVSKYAHMYICKYARTYACPFTGCLVTSLWPLIPDGVPVSAAASRLISRPHTQVRFRTFYRNAEKNCTEGRPVVGWQPGLDVFPYRPFRYGRRRSGAMRSRASNVLRNPILPKTWSSKMRDNETNRSATPARINNRLQLRFKDSGRRGARTLPRESSFVDHGADRKILLPTPWEEDPTNCIHASPHPPPARDSYPSSGSVAYWSAASRKSCWIETILALSEHPERRSLCGIPLLITLYSAS</sequence>
<protein>
    <submittedName>
        <fullName evidence="2">Uncharacterized protein</fullName>
    </submittedName>
</protein>
<accession>A0AAV9UHM8</accession>
<proteinExistence type="predicted"/>
<comment type="caution">
    <text evidence="2">The sequence shown here is derived from an EMBL/GenBank/DDBJ whole genome shotgun (WGS) entry which is preliminary data.</text>
</comment>
<dbReference type="EMBL" id="JAVHNQ010000008">
    <property type="protein sequence ID" value="KAK6340744.1"/>
    <property type="molecule type" value="Genomic_DNA"/>
</dbReference>
<gene>
    <name evidence="2" type="ORF">TWF696_009068</name>
</gene>
<organism evidence="2 3">
    <name type="scientific">Orbilia brochopaga</name>
    <dbReference type="NCBI Taxonomy" id="3140254"/>
    <lineage>
        <taxon>Eukaryota</taxon>
        <taxon>Fungi</taxon>
        <taxon>Dikarya</taxon>
        <taxon>Ascomycota</taxon>
        <taxon>Pezizomycotina</taxon>
        <taxon>Orbiliomycetes</taxon>
        <taxon>Orbiliales</taxon>
        <taxon>Orbiliaceae</taxon>
        <taxon>Orbilia</taxon>
    </lineage>
</organism>
<reference evidence="2 3" key="1">
    <citation type="submission" date="2019-10" db="EMBL/GenBank/DDBJ databases">
        <authorList>
            <person name="Palmer J.M."/>
        </authorList>
    </citation>
    <scope>NUCLEOTIDE SEQUENCE [LARGE SCALE GENOMIC DNA]</scope>
    <source>
        <strain evidence="2 3">TWF696</strain>
    </source>
</reference>
<evidence type="ECO:0000313" key="3">
    <source>
        <dbReference type="Proteomes" id="UP001375240"/>
    </source>
</evidence>
<keyword evidence="3" id="KW-1185">Reference proteome</keyword>
<dbReference type="AlphaFoldDB" id="A0AAV9UHM8"/>
<feature type="region of interest" description="Disordered" evidence="1">
    <location>
        <begin position="200"/>
        <end position="226"/>
    </location>
</feature>